<feature type="transmembrane region" description="Helical" evidence="7">
    <location>
        <begin position="280"/>
        <end position="304"/>
    </location>
</feature>
<reference evidence="9 10" key="1">
    <citation type="submission" date="2016-09" db="EMBL/GenBank/DDBJ databases">
        <title>Rhizobium sp. nov., a novel species isolated from the rice rhizosphere.</title>
        <authorList>
            <person name="Zhao J."/>
            <person name="Zhang X."/>
        </authorList>
    </citation>
    <scope>NUCLEOTIDE SEQUENCE [LARGE SCALE GENOMIC DNA]</scope>
    <source>
        <strain evidence="9 10">1.7048</strain>
    </source>
</reference>
<sequence>MFGLDPTVLLLSLSIAVAVGGVAYALLFSQIERQKKTESRLRKVQAAETDRAKVRQARDRMNEMSKRRKSVQDSLKELERKKQEKSASKASVKMRLPQAGLSITPLQFHLGGAAFGLLAGLVVLVMTGQMLAALGTAIAMGLGLPRWGLAFLVRRRTGRFLDEFPNALDAMVRAVKSGLPLTDAVRMIASEGREPVKSEFRRVVEAQQIGLGVPEACQRMAQTMPLAEVSFFAIVVTIQAQAGGNLSEAIGNLSKVLRERRKMKAKVQAMSMEAKASATIIGALPFIVALLVYLTTPSYIAILFSDTRGHLILAASGVWMSLGILVMRQMINFDI</sequence>
<feature type="compositionally biased region" description="Basic and acidic residues" evidence="6">
    <location>
        <begin position="48"/>
        <end position="87"/>
    </location>
</feature>
<evidence type="ECO:0000256" key="4">
    <source>
        <dbReference type="ARBA" id="ARBA00022989"/>
    </source>
</evidence>
<dbReference type="PANTHER" id="PTHR35007">
    <property type="entry name" value="INTEGRAL MEMBRANE PROTEIN-RELATED"/>
    <property type="match status" value="1"/>
</dbReference>
<evidence type="ECO:0000256" key="6">
    <source>
        <dbReference type="SAM" id="MobiDB-lite"/>
    </source>
</evidence>
<evidence type="ECO:0000256" key="2">
    <source>
        <dbReference type="ARBA" id="ARBA00022475"/>
    </source>
</evidence>
<dbReference type="Gene3D" id="1.20.81.30">
    <property type="entry name" value="Type II secretion system (T2SS), domain F"/>
    <property type="match status" value="1"/>
</dbReference>
<evidence type="ECO:0000256" key="7">
    <source>
        <dbReference type="SAM" id="Phobius"/>
    </source>
</evidence>
<accession>A0A1Q9B2M4</accession>
<proteinExistence type="predicted"/>
<keyword evidence="4 7" id="KW-1133">Transmembrane helix</keyword>
<dbReference type="AlphaFoldDB" id="A0A1Q9B2M4"/>
<feature type="region of interest" description="Disordered" evidence="6">
    <location>
        <begin position="42"/>
        <end position="91"/>
    </location>
</feature>
<dbReference type="Pfam" id="PF00482">
    <property type="entry name" value="T2SSF"/>
    <property type="match status" value="1"/>
</dbReference>
<evidence type="ECO:0000313" key="9">
    <source>
        <dbReference type="EMBL" id="OLP62267.1"/>
    </source>
</evidence>
<dbReference type="InterPro" id="IPR018076">
    <property type="entry name" value="T2SS_GspF_dom"/>
</dbReference>
<dbReference type="OrthoDB" id="9803381at2"/>
<organism evidence="9 10">
    <name type="scientific">Xaviernesmea oryzae</name>
    <dbReference type="NCBI Taxonomy" id="464029"/>
    <lineage>
        <taxon>Bacteria</taxon>
        <taxon>Pseudomonadati</taxon>
        <taxon>Pseudomonadota</taxon>
        <taxon>Alphaproteobacteria</taxon>
        <taxon>Hyphomicrobiales</taxon>
        <taxon>Rhizobiaceae</taxon>
        <taxon>Rhizobium/Agrobacterium group</taxon>
        <taxon>Xaviernesmea</taxon>
    </lineage>
</organism>
<evidence type="ECO:0000256" key="3">
    <source>
        <dbReference type="ARBA" id="ARBA00022692"/>
    </source>
</evidence>
<feature type="transmembrane region" description="Helical" evidence="7">
    <location>
        <begin position="103"/>
        <end position="125"/>
    </location>
</feature>
<keyword evidence="2" id="KW-1003">Cell membrane</keyword>
<evidence type="ECO:0000256" key="5">
    <source>
        <dbReference type="ARBA" id="ARBA00023136"/>
    </source>
</evidence>
<protein>
    <submittedName>
        <fullName evidence="9">Pilus assembly protein</fullName>
    </submittedName>
</protein>
<name>A0A1Q9B2M4_9HYPH</name>
<dbReference type="InterPro" id="IPR042094">
    <property type="entry name" value="T2SS_GspF_sf"/>
</dbReference>
<feature type="domain" description="Type II secretion system protein GspF" evidence="8">
    <location>
        <begin position="168"/>
        <end position="292"/>
    </location>
</feature>
<dbReference type="EMBL" id="MKIP01000027">
    <property type="protein sequence ID" value="OLP62267.1"/>
    <property type="molecule type" value="Genomic_DNA"/>
</dbReference>
<feature type="transmembrane region" description="Helical" evidence="7">
    <location>
        <begin position="131"/>
        <end position="153"/>
    </location>
</feature>
<evidence type="ECO:0000313" key="10">
    <source>
        <dbReference type="Proteomes" id="UP000186364"/>
    </source>
</evidence>
<feature type="transmembrane region" description="Helical" evidence="7">
    <location>
        <begin position="6"/>
        <end position="27"/>
    </location>
</feature>
<keyword evidence="10" id="KW-1185">Reference proteome</keyword>
<evidence type="ECO:0000256" key="1">
    <source>
        <dbReference type="ARBA" id="ARBA00004651"/>
    </source>
</evidence>
<dbReference type="GO" id="GO:0005886">
    <property type="term" value="C:plasma membrane"/>
    <property type="evidence" value="ECO:0007669"/>
    <property type="project" value="UniProtKB-SubCell"/>
</dbReference>
<dbReference type="Proteomes" id="UP000186364">
    <property type="component" value="Unassembled WGS sequence"/>
</dbReference>
<keyword evidence="3 7" id="KW-0812">Transmembrane</keyword>
<keyword evidence="5 7" id="KW-0472">Membrane</keyword>
<dbReference type="PANTHER" id="PTHR35007:SF1">
    <property type="entry name" value="PILUS ASSEMBLY PROTEIN"/>
    <property type="match status" value="1"/>
</dbReference>
<evidence type="ECO:0000259" key="8">
    <source>
        <dbReference type="Pfam" id="PF00482"/>
    </source>
</evidence>
<dbReference type="RefSeq" id="WP_075625790.1">
    <property type="nucleotide sequence ID" value="NZ_FOAM01000015.1"/>
</dbReference>
<gene>
    <name evidence="9" type="ORF">BJF93_18805</name>
</gene>
<comment type="subcellular location">
    <subcellularLocation>
        <location evidence="1">Cell membrane</location>
        <topology evidence="1">Multi-pass membrane protein</topology>
    </subcellularLocation>
</comment>
<feature type="transmembrane region" description="Helical" evidence="7">
    <location>
        <begin position="310"/>
        <end position="327"/>
    </location>
</feature>
<comment type="caution">
    <text evidence="9">The sequence shown here is derived from an EMBL/GenBank/DDBJ whole genome shotgun (WGS) entry which is preliminary data.</text>
</comment>